<name>A0ACC2ZUD2_9EURO</name>
<reference evidence="1" key="1">
    <citation type="submission" date="2022-10" db="EMBL/GenBank/DDBJ databases">
        <title>Culturing micro-colonial fungi from biological soil crusts in the Mojave desert and describing Neophaeococcomyces mojavensis, and introducing the new genera and species Taxawa tesnikishii.</title>
        <authorList>
            <person name="Kurbessoian T."/>
            <person name="Stajich J.E."/>
        </authorList>
    </citation>
    <scope>NUCLEOTIDE SEQUENCE</scope>
    <source>
        <strain evidence="1">JES_112</strain>
    </source>
</reference>
<proteinExistence type="predicted"/>
<dbReference type="EMBL" id="JAPDRQ010000273">
    <property type="protein sequence ID" value="KAJ9651206.1"/>
    <property type="molecule type" value="Genomic_DNA"/>
</dbReference>
<accession>A0ACC2ZUD2</accession>
<evidence type="ECO:0000313" key="2">
    <source>
        <dbReference type="Proteomes" id="UP001172386"/>
    </source>
</evidence>
<keyword evidence="2" id="KW-1185">Reference proteome</keyword>
<protein>
    <submittedName>
        <fullName evidence="1">Uncharacterized protein</fullName>
    </submittedName>
</protein>
<sequence>MALLNFQLPPSLKDFCVRTLDFLLWQAEQATDAFFFDNGKLSVGVGGSEEFNDGMGAKRGGGRDPEAIELHQQQTHIVGTLHGH</sequence>
<dbReference type="Proteomes" id="UP001172386">
    <property type="component" value="Unassembled WGS sequence"/>
</dbReference>
<organism evidence="1 2">
    <name type="scientific">Neophaeococcomyces mojaviensis</name>
    <dbReference type="NCBI Taxonomy" id="3383035"/>
    <lineage>
        <taxon>Eukaryota</taxon>
        <taxon>Fungi</taxon>
        <taxon>Dikarya</taxon>
        <taxon>Ascomycota</taxon>
        <taxon>Pezizomycotina</taxon>
        <taxon>Eurotiomycetes</taxon>
        <taxon>Chaetothyriomycetidae</taxon>
        <taxon>Chaetothyriales</taxon>
        <taxon>Chaetothyriales incertae sedis</taxon>
        <taxon>Neophaeococcomyces</taxon>
    </lineage>
</organism>
<evidence type="ECO:0000313" key="1">
    <source>
        <dbReference type="EMBL" id="KAJ9651206.1"/>
    </source>
</evidence>
<gene>
    <name evidence="1" type="ORF">H2198_009508</name>
</gene>
<comment type="caution">
    <text evidence="1">The sequence shown here is derived from an EMBL/GenBank/DDBJ whole genome shotgun (WGS) entry which is preliminary data.</text>
</comment>